<accession>A0A2A2JAV2</accession>
<gene>
    <name evidence="1" type="ORF">WR25_08865</name>
</gene>
<proteinExistence type="predicted"/>
<name>A0A2A2JAV2_9BILA</name>
<protein>
    <submittedName>
        <fullName evidence="1">Uncharacterized protein</fullName>
    </submittedName>
</protein>
<dbReference type="AlphaFoldDB" id="A0A2A2JAV2"/>
<reference evidence="1 2" key="1">
    <citation type="journal article" date="2017" name="Curr. Biol.">
        <title>Genome architecture and evolution of a unichromosomal asexual nematode.</title>
        <authorList>
            <person name="Fradin H."/>
            <person name="Zegar C."/>
            <person name="Gutwein M."/>
            <person name="Lucas J."/>
            <person name="Kovtun M."/>
            <person name="Corcoran D."/>
            <person name="Baugh L.R."/>
            <person name="Kiontke K."/>
            <person name="Gunsalus K."/>
            <person name="Fitch D.H."/>
            <person name="Piano F."/>
        </authorList>
    </citation>
    <scope>NUCLEOTIDE SEQUENCE [LARGE SCALE GENOMIC DNA]</scope>
    <source>
        <strain evidence="1">PF1309</strain>
    </source>
</reference>
<evidence type="ECO:0000313" key="2">
    <source>
        <dbReference type="Proteomes" id="UP000218231"/>
    </source>
</evidence>
<comment type="caution">
    <text evidence="1">The sequence shown here is derived from an EMBL/GenBank/DDBJ whole genome shotgun (WGS) entry which is preliminary data.</text>
</comment>
<sequence>MYPCRSAAHHSQQELGAKFEPTLPWNRAAGPVVVTRGSKSVIPVAGGLQFKDYMCSSSHENGTHYEMNFKISIQTIKIEMGIGRKDT</sequence>
<dbReference type="EMBL" id="LIAE01010556">
    <property type="protein sequence ID" value="PAV58866.1"/>
    <property type="molecule type" value="Genomic_DNA"/>
</dbReference>
<dbReference type="Proteomes" id="UP000218231">
    <property type="component" value="Unassembled WGS sequence"/>
</dbReference>
<evidence type="ECO:0000313" key="1">
    <source>
        <dbReference type="EMBL" id="PAV58866.1"/>
    </source>
</evidence>
<keyword evidence="2" id="KW-1185">Reference proteome</keyword>
<organism evidence="1 2">
    <name type="scientific">Diploscapter pachys</name>
    <dbReference type="NCBI Taxonomy" id="2018661"/>
    <lineage>
        <taxon>Eukaryota</taxon>
        <taxon>Metazoa</taxon>
        <taxon>Ecdysozoa</taxon>
        <taxon>Nematoda</taxon>
        <taxon>Chromadorea</taxon>
        <taxon>Rhabditida</taxon>
        <taxon>Rhabditina</taxon>
        <taxon>Rhabditomorpha</taxon>
        <taxon>Rhabditoidea</taxon>
        <taxon>Rhabditidae</taxon>
        <taxon>Diploscapter</taxon>
    </lineage>
</organism>